<keyword evidence="2" id="KW-1185">Reference proteome</keyword>
<organism evidence="1 2">
    <name type="scientific">Entomophthora muscae</name>
    <dbReference type="NCBI Taxonomy" id="34485"/>
    <lineage>
        <taxon>Eukaryota</taxon>
        <taxon>Fungi</taxon>
        <taxon>Fungi incertae sedis</taxon>
        <taxon>Zoopagomycota</taxon>
        <taxon>Entomophthoromycotina</taxon>
        <taxon>Entomophthoromycetes</taxon>
        <taxon>Entomophthorales</taxon>
        <taxon>Entomophthoraceae</taxon>
        <taxon>Entomophthora</taxon>
    </lineage>
</organism>
<evidence type="ECO:0000313" key="2">
    <source>
        <dbReference type="Proteomes" id="UP001165960"/>
    </source>
</evidence>
<evidence type="ECO:0000313" key="1">
    <source>
        <dbReference type="EMBL" id="KAJ9081839.1"/>
    </source>
</evidence>
<gene>
    <name evidence="1" type="ORF">DSO57_1010515</name>
</gene>
<dbReference type="EMBL" id="QTSX02001455">
    <property type="protein sequence ID" value="KAJ9081839.1"/>
    <property type="molecule type" value="Genomic_DNA"/>
</dbReference>
<comment type="caution">
    <text evidence="1">The sequence shown here is derived from an EMBL/GenBank/DDBJ whole genome shotgun (WGS) entry which is preliminary data.</text>
</comment>
<sequence length="109" mass="11768">MRAVGLAVLWPSGPGGIQVPGLIPAPGPEVPEGKIVKPDNPDPQQPLKGLLWCIRRGLCLNSCCLMLLELFASWNQSGQVLSFTEGETSSMVSVVLWSIFDDSSWSPVY</sequence>
<name>A0ACC2U4Y5_9FUNG</name>
<proteinExistence type="predicted"/>
<protein>
    <submittedName>
        <fullName evidence="1">Uncharacterized protein</fullName>
    </submittedName>
</protein>
<reference evidence="1" key="1">
    <citation type="submission" date="2022-04" db="EMBL/GenBank/DDBJ databases">
        <title>Genome of the entomopathogenic fungus Entomophthora muscae.</title>
        <authorList>
            <person name="Elya C."/>
            <person name="Lovett B.R."/>
            <person name="Lee E."/>
            <person name="Macias A.M."/>
            <person name="Hajek A.E."/>
            <person name="De Bivort B.L."/>
            <person name="Kasson M.T."/>
            <person name="De Fine Licht H.H."/>
            <person name="Stajich J.E."/>
        </authorList>
    </citation>
    <scope>NUCLEOTIDE SEQUENCE</scope>
    <source>
        <strain evidence="1">Berkeley</strain>
    </source>
</reference>
<dbReference type="Proteomes" id="UP001165960">
    <property type="component" value="Unassembled WGS sequence"/>
</dbReference>
<accession>A0ACC2U4Y5</accession>